<sequence length="58" mass="6136">MKNDDNIIPNGDELFAQPAVMASDDEVANKPPGGTDSQGRRSDGKGTGGKDAQMRRSM</sequence>
<comment type="caution">
    <text evidence="2">The sequence shown here is derived from an EMBL/GenBank/DDBJ whole genome shotgun (WGS) entry which is preliminary data.</text>
</comment>
<feature type="region of interest" description="Disordered" evidence="1">
    <location>
        <begin position="1"/>
        <end position="58"/>
    </location>
</feature>
<organism evidence="2 3">
    <name type="scientific">Sphingomonas rustica</name>
    <dbReference type="NCBI Taxonomy" id="3103142"/>
    <lineage>
        <taxon>Bacteria</taxon>
        <taxon>Pseudomonadati</taxon>
        <taxon>Pseudomonadota</taxon>
        <taxon>Alphaproteobacteria</taxon>
        <taxon>Sphingomonadales</taxon>
        <taxon>Sphingomonadaceae</taxon>
        <taxon>Sphingomonas</taxon>
    </lineage>
</organism>
<dbReference type="EMBL" id="JBDIZK010000003">
    <property type="protein sequence ID" value="MEN3746668.1"/>
    <property type="molecule type" value="Genomic_DNA"/>
</dbReference>
<reference evidence="2 3" key="1">
    <citation type="submission" date="2024-05" db="EMBL/GenBank/DDBJ databases">
        <title>Sphingomonas sp. HF-S3 16S ribosomal RNA gene Genome sequencing and assembly.</title>
        <authorList>
            <person name="Lee H."/>
        </authorList>
    </citation>
    <scope>NUCLEOTIDE SEQUENCE [LARGE SCALE GENOMIC DNA]</scope>
    <source>
        <strain evidence="2 3">HF-S3</strain>
    </source>
</reference>
<keyword evidence="3" id="KW-1185">Reference proteome</keyword>
<dbReference type="RefSeq" id="WP_346245674.1">
    <property type="nucleotide sequence ID" value="NZ_JBDIZK010000003.1"/>
</dbReference>
<gene>
    <name evidence="2" type="ORF">TPR58_05780</name>
</gene>
<evidence type="ECO:0000256" key="1">
    <source>
        <dbReference type="SAM" id="MobiDB-lite"/>
    </source>
</evidence>
<dbReference type="Proteomes" id="UP001427805">
    <property type="component" value="Unassembled WGS sequence"/>
</dbReference>
<proteinExistence type="predicted"/>
<protein>
    <submittedName>
        <fullName evidence="2">Uncharacterized protein</fullName>
    </submittedName>
</protein>
<evidence type="ECO:0000313" key="3">
    <source>
        <dbReference type="Proteomes" id="UP001427805"/>
    </source>
</evidence>
<evidence type="ECO:0000313" key="2">
    <source>
        <dbReference type="EMBL" id="MEN3746668.1"/>
    </source>
</evidence>
<accession>A0ABV0B6Q1</accession>
<name>A0ABV0B6Q1_9SPHN</name>